<dbReference type="AlphaFoldDB" id="A0A1H0CS52"/>
<protein>
    <submittedName>
        <fullName evidence="1">HEAT repeat</fullName>
    </submittedName>
</protein>
<dbReference type="STRING" id="206665.SAMN04488516_103166"/>
<proteinExistence type="predicted"/>
<dbReference type="InterPro" id="IPR011989">
    <property type="entry name" value="ARM-like"/>
</dbReference>
<evidence type="ECO:0000313" key="2">
    <source>
        <dbReference type="Proteomes" id="UP000199602"/>
    </source>
</evidence>
<dbReference type="EMBL" id="FNIN01000003">
    <property type="protein sequence ID" value="SDN60694.1"/>
    <property type="molecule type" value="Genomic_DNA"/>
</dbReference>
<dbReference type="Gene3D" id="1.25.10.10">
    <property type="entry name" value="Leucine-rich Repeat Variant"/>
    <property type="match status" value="5"/>
</dbReference>
<dbReference type="PANTHER" id="PTHR12697">
    <property type="entry name" value="PBS LYASE HEAT-LIKE PROTEIN"/>
    <property type="match status" value="1"/>
</dbReference>
<dbReference type="Proteomes" id="UP000199602">
    <property type="component" value="Unassembled WGS sequence"/>
</dbReference>
<evidence type="ECO:0000313" key="1">
    <source>
        <dbReference type="EMBL" id="SDN60694.1"/>
    </source>
</evidence>
<dbReference type="InterPro" id="IPR016024">
    <property type="entry name" value="ARM-type_fold"/>
</dbReference>
<organism evidence="1 2">
    <name type="scientific">Desulfonauticus submarinus</name>
    <dbReference type="NCBI Taxonomy" id="206665"/>
    <lineage>
        <taxon>Bacteria</taxon>
        <taxon>Pseudomonadati</taxon>
        <taxon>Thermodesulfobacteriota</taxon>
        <taxon>Desulfovibrionia</taxon>
        <taxon>Desulfovibrionales</taxon>
        <taxon>Desulfonauticaceae</taxon>
        <taxon>Desulfonauticus</taxon>
    </lineage>
</organism>
<sequence>MDYTKEKVLELLKSPNPEEQREGAFEAREMNLREAVPFLVPLLRSENVGVQEAADLALRKIGGKEVVGALIELLKDDDAALRNQAMDILRETGKDGIELLIPYLEDEDRDIRIFVADILGWSDSYKAITPLCNSLLTDKDPNVRYQAAVSLGLIGHKEAVECLAKALDDEEWVQFAVIEALVKIRDEDSIHILVERLDSSSELVASMIVEGIGELGFTKAVPLLAKKLEHVPQALKSKIFKALYKLLGKTSFQLFLEKNRQSYLSYLLETLEDEEEDTRKVAIIGLAKIGDERATKKLLDLAEQINVEHLVDTVHKEDVVDLLVESLTEIGPNSSLFEALFDDSPSRNLIAIRVLKQIGGAVAEEKLREVFWKKDRDIQREIALALEFICLPQTKELFLEVLDKHQDGDVLKAALRYFGKLKREEFVELLFKFLDHPWDDVKDTALDSLIQIGGDKVLKGFKNFFKDNDPLHRLMAIYAFGELRAEEYIDLVKEALEDEVVDIRKVALESLAKLCKKSQEVLDLVGSKLKDESNEVRLTLVELMSKCDHKDVVSYLVEALDDVDDWVKIRALEALIEKGEINEEITNKIISFLNYPNKIVVLKAIEALGELRTEKAFLSLLDMLEIDDYEIQDAVENALDKYQRDGEK</sequence>
<dbReference type="PANTHER" id="PTHR12697:SF5">
    <property type="entry name" value="DEOXYHYPUSINE HYDROXYLASE"/>
    <property type="match status" value="1"/>
</dbReference>
<dbReference type="RefSeq" id="WP_159427688.1">
    <property type="nucleotide sequence ID" value="NZ_FNIN01000003.1"/>
</dbReference>
<accession>A0A1H0CS52</accession>
<dbReference type="SMART" id="SM00567">
    <property type="entry name" value="EZ_HEAT"/>
    <property type="match status" value="9"/>
</dbReference>
<keyword evidence="2" id="KW-1185">Reference proteome</keyword>
<dbReference type="SUPFAM" id="SSF48371">
    <property type="entry name" value="ARM repeat"/>
    <property type="match status" value="3"/>
</dbReference>
<name>A0A1H0CS52_9BACT</name>
<dbReference type="InterPro" id="IPR004155">
    <property type="entry name" value="PBS_lyase_HEAT"/>
</dbReference>
<dbReference type="GO" id="GO:0016491">
    <property type="term" value="F:oxidoreductase activity"/>
    <property type="evidence" value="ECO:0007669"/>
    <property type="project" value="TreeGrafter"/>
</dbReference>
<dbReference type="Pfam" id="PF13646">
    <property type="entry name" value="HEAT_2"/>
    <property type="match status" value="3"/>
</dbReference>
<dbReference type="OrthoDB" id="3661251at2"/>
<reference evidence="1 2" key="1">
    <citation type="submission" date="2016-10" db="EMBL/GenBank/DDBJ databases">
        <authorList>
            <person name="de Groot N.N."/>
        </authorList>
    </citation>
    <scope>NUCLEOTIDE SEQUENCE [LARGE SCALE GENOMIC DNA]</scope>
    <source>
        <strain evidence="1 2">DSM 15269</strain>
    </source>
</reference>
<gene>
    <name evidence="1" type="ORF">SAMN04488516_103166</name>
</gene>